<evidence type="ECO:0000313" key="1">
    <source>
        <dbReference type="EMBL" id="CAL0319592.1"/>
    </source>
</evidence>
<name>A0AAV1XEP5_LUPLU</name>
<sequence>MEREREQWRVVVRKRYKAKEFGRLKERGEEREKGEQNKVKKVAKGWDTLLEGVISASDTLPLNLAMPLFSKIRICT</sequence>
<evidence type="ECO:0000313" key="2">
    <source>
        <dbReference type="Proteomes" id="UP001497480"/>
    </source>
</evidence>
<organism evidence="1 2">
    <name type="scientific">Lupinus luteus</name>
    <name type="common">European yellow lupine</name>
    <dbReference type="NCBI Taxonomy" id="3873"/>
    <lineage>
        <taxon>Eukaryota</taxon>
        <taxon>Viridiplantae</taxon>
        <taxon>Streptophyta</taxon>
        <taxon>Embryophyta</taxon>
        <taxon>Tracheophyta</taxon>
        <taxon>Spermatophyta</taxon>
        <taxon>Magnoliopsida</taxon>
        <taxon>eudicotyledons</taxon>
        <taxon>Gunneridae</taxon>
        <taxon>Pentapetalae</taxon>
        <taxon>rosids</taxon>
        <taxon>fabids</taxon>
        <taxon>Fabales</taxon>
        <taxon>Fabaceae</taxon>
        <taxon>Papilionoideae</taxon>
        <taxon>50 kb inversion clade</taxon>
        <taxon>genistoids sensu lato</taxon>
        <taxon>core genistoids</taxon>
        <taxon>Genisteae</taxon>
        <taxon>Lupinus</taxon>
    </lineage>
</organism>
<proteinExistence type="predicted"/>
<dbReference type="EMBL" id="CAXHTB010000014">
    <property type="protein sequence ID" value="CAL0319592.1"/>
    <property type="molecule type" value="Genomic_DNA"/>
</dbReference>
<keyword evidence="2" id="KW-1185">Reference proteome</keyword>
<comment type="caution">
    <text evidence="1">The sequence shown here is derived from an EMBL/GenBank/DDBJ whole genome shotgun (WGS) entry which is preliminary data.</text>
</comment>
<accession>A0AAV1XEP5</accession>
<dbReference type="AlphaFoldDB" id="A0AAV1XEP5"/>
<reference evidence="1 2" key="1">
    <citation type="submission" date="2024-03" db="EMBL/GenBank/DDBJ databases">
        <authorList>
            <person name="Martinez-Hernandez J."/>
        </authorList>
    </citation>
    <scope>NUCLEOTIDE SEQUENCE [LARGE SCALE GENOMIC DNA]</scope>
</reference>
<gene>
    <name evidence="1" type="ORF">LLUT_LOCUS20652</name>
</gene>
<dbReference type="Proteomes" id="UP001497480">
    <property type="component" value="Unassembled WGS sequence"/>
</dbReference>
<protein>
    <submittedName>
        <fullName evidence="1">Uncharacterized protein</fullName>
    </submittedName>
</protein>